<dbReference type="InterPro" id="IPR004211">
    <property type="entry name" value="Endonuclease_7"/>
</dbReference>
<dbReference type="RefSeq" id="WP_193903163.1">
    <property type="nucleotide sequence ID" value="NZ_CP063450.1"/>
</dbReference>
<keyword evidence="1" id="KW-0540">Nuclease</keyword>
<keyword evidence="2" id="KW-1185">Reference proteome</keyword>
<evidence type="ECO:0000313" key="1">
    <source>
        <dbReference type="EMBL" id="QOV99532.1"/>
    </source>
</evidence>
<protein>
    <submittedName>
        <fullName evidence="1">Endonuclease VII domain-containing protein</fullName>
    </submittedName>
</protein>
<organism evidence="1 2">
    <name type="scientific">Rhodococcus pyridinivorans</name>
    <dbReference type="NCBI Taxonomy" id="103816"/>
    <lineage>
        <taxon>Bacteria</taxon>
        <taxon>Bacillati</taxon>
        <taxon>Actinomycetota</taxon>
        <taxon>Actinomycetes</taxon>
        <taxon>Mycobacteriales</taxon>
        <taxon>Nocardiaceae</taxon>
        <taxon>Rhodococcus</taxon>
    </lineage>
</organism>
<gene>
    <name evidence="1" type="ORF">INP59_03785</name>
</gene>
<sequence length="162" mass="17442">MTRPRKPCIDCAAELPDDLGPNTARKLAARRPVVGPGPRCATHWRAERVRRKQSARERHIAATYGLQPGDAAAILEIQGGTCAICQRATGATKHLSIDHDHACCPGPISCGKCVRGLLCGPCNRGVLGHLRDDPAALQRAIDYLTSPPARPVLAQRRSDLDM</sequence>
<dbReference type="InterPro" id="IPR044925">
    <property type="entry name" value="His-Me_finger_sf"/>
</dbReference>
<dbReference type="Gene3D" id="3.40.1800.10">
    <property type="entry name" value="His-Me finger endonucleases"/>
    <property type="match status" value="1"/>
</dbReference>
<accession>A0A7M2XQB7</accession>
<keyword evidence="1" id="KW-0378">Hydrolase</keyword>
<proteinExistence type="predicted"/>
<dbReference type="Proteomes" id="UP000593818">
    <property type="component" value="Chromosome"/>
</dbReference>
<reference evidence="1 2" key="1">
    <citation type="submission" date="2020-10" db="EMBL/GenBank/DDBJ databases">
        <title>Whole genome sequence of oil-degrading bacteria Rhodococcus pyridinivorans strain 5Ap.</title>
        <authorList>
            <person name="Akhremchuk A.E."/>
            <person name="Valentovich L.N."/>
            <person name="Charniauskaya M.I."/>
            <person name="Bukliarevich H.A."/>
            <person name="Titok M.A."/>
        </authorList>
    </citation>
    <scope>NUCLEOTIDE SEQUENCE [LARGE SCALE GENOMIC DNA]</scope>
    <source>
        <strain evidence="1 2">5Ap</strain>
    </source>
</reference>
<evidence type="ECO:0000313" key="2">
    <source>
        <dbReference type="Proteomes" id="UP000593818"/>
    </source>
</evidence>
<dbReference type="AlphaFoldDB" id="A0A7M2XQB7"/>
<dbReference type="GO" id="GO:0004519">
    <property type="term" value="F:endonuclease activity"/>
    <property type="evidence" value="ECO:0007669"/>
    <property type="project" value="UniProtKB-KW"/>
</dbReference>
<dbReference type="InterPro" id="IPR038563">
    <property type="entry name" value="Endonuclease_7_sf"/>
</dbReference>
<dbReference type="Pfam" id="PF02945">
    <property type="entry name" value="Endonuclease_7"/>
    <property type="match status" value="1"/>
</dbReference>
<keyword evidence="1" id="KW-0255">Endonuclease</keyword>
<dbReference type="SUPFAM" id="SSF54060">
    <property type="entry name" value="His-Me finger endonucleases"/>
    <property type="match status" value="1"/>
</dbReference>
<dbReference type="EMBL" id="CP063450">
    <property type="protein sequence ID" value="QOV99532.1"/>
    <property type="molecule type" value="Genomic_DNA"/>
</dbReference>
<name>A0A7M2XQB7_9NOCA</name>